<evidence type="ECO:0000313" key="1">
    <source>
        <dbReference type="EMBL" id="SVE47653.1"/>
    </source>
</evidence>
<gene>
    <name evidence="1" type="ORF">METZ01_LOCUS500507</name>
</gene>
<name>A0A383DTS1_9ZZZZ</name>
<dbReference type="InterPro" id="IPR036237">
    <property type="entry name" value="Xyl_isomerase-like_sf"/>
</dbReference>
<proteinExistence type="predicted"/>
<feature type="non-terminal residue" evidence="1">
    <location>
        <position position="102"/>
    </location>
</feature>
<accession>A0A383DTS1</accession>
<dbReference type="Gene3D" id="3.20.20.150">
    <property type="entry name" value="Divalent-metal-dependent TIM barrel enzymes"/>
    <property type="match status" value="1"/>
</dbReference>
<sequence>MIRFGPAGIPLSCKGRTIRDGIEDIHALGLHCMEIQLVRGKYVDELDDFEELGGIAHSLDIHMAIHAPYYMDFLGNGYMRNKSTKFLEFAGEVGNKIGARTV</sequence>
<protein>
    <recommendedName>
        <fullName evidence="2">Xylose isomerase-like TIM barrel domain-containing protein</fullName>
    </recommendedName>
</protein>
<reference evidence="1" key="1">
    <citation type="submission" date="2018-05" db="EMBL/GenBank/DDBJ databases">
        <authorList>
            <person name="Lanie J.A."/>
            <person name="Ng W.-L."/>
            <person name="Kazmierczak K.M."/>
            <person name="Andrzejewski T.M."/>
            <person name="Davidsen T.M."/>
            <person name="Wayne K.J."/>
            <person name="Tettelin H."/>
            <person name="Glass J.I."/>
            <person name="Rusch D."/>
            <person name="Podicherti R."/>
            <person name="Tsui H.-C.T."/>
            <person name="Winkler M.E."/>
        </authorList>
    </citation>
    <scope>NUCLEOTIDE SEQUENCE</scope>
</reference>
<dbReference type="SUPFAM" id="SSF51658">
    <property type="entry name" value="Xylose isomerase-like"/>
    <property type="match status" value="1"/>
</dbReference>
<dbReference type="AlphaFoldDB" id="A0A383DTS1"/>
<dbReference type="EMBL" id="UINC01219949">
    <property type="protein sequence ID" value="SVE47653.1"/>
    <property type="molecule type" value="Genomic_DNA"/>
</dbReference>
<organism evidence="1">
    <name type="scientific">marine metagenome</name>
    <dbReference type="NCBI Taxonomy" id="408172"/>
    <lineage>
        <taxon>unclassified sequences</taxon>
        <taxon>metagenomes</taxon>
        <taxon>ecological metagenomes</taxon>
    </lineage>
</organism>
<evidence type="ECO:0008006" key="2">
    <source>
        <dbReference type="Google" id="ProtNLM"/>
    </source>
</evidence>